<dbReference type="PRINTS" id="PR00144">
    <property type="entry name" value="DALDHYDRTASE"/>
</dbReference>
<name>A0AAQ3M751_9PEZI</name>
<evidence type="ECO:0000256" key="3">
    <source>
        <dbReference type="ARBA" id="ARBA00008055"/>
    </source>
</evidence>
<dbReference type="EC" id="4.2.1.24" evidence="5 17"/>
<dbReference type="GO" id="GO:0005829">
    <property type="term" value="C:cytosol"/>
    <property type="evidence" value="ECO:0007669"/>
    <property type="project" value="TreeGrafter"/>
</dbReference>
<dbReference type="GO" id="GO:0008270">
    <property type="term" value="F:zinc ion binding"/>
    <property type="evidence" value="ECO:0007669"/>
    <property type="project" value="TreeGrafter"/>
</dbReference>
<evidence type="ECO:0000256" key="14">
    <source>
        <dbReference type="PIRSR" id="PIRSR001415-1"/>
    </source>
</evidence>
<comment type="catalytic activity">
    <reaction evidence="13 17">
        <text>2 5-aminolevulinate = porphobilinogen + 2 H2O + H(+)</text>
        <dbReference type="Rhea" id="RHEA:24064"/>
        <dbReference type="ChEBI" id="CHEBI:15377"/>
        <dbReference type="ChEBI" id="CHEBI:15378"/>
        <dbReference type="ChEBI" id="CHEBI:58126"/>
        <dbReference type="ChEBI" id="CHEBI:356416"/>
        <dbReference type="EC" id="4.2.1.24"/>
    </reaction>
</comment>
<keyword evidence="7 16" id="KW-0479">Metal-binding</keyword>
<evidence type="ECO:0000256" key="10">
    <source>
        <dbReference type="ARBA" id="ARBA00023239"/>
    </source>
</evidence>
<evidence type="ECO:0000313" key="20">
    <source>
        <dbReference type="EMBL" id="WPH01121.1"/>
    </source>
</evidence>
<feature type="region of interest" description="Disordered" evidence="19">
    <location>
        <begin position="1"/>
        <end position="39"/>
    </location>
</feature>
<dbReference type="PANTHER" id="PTHR11458">
    <property type="entry name" value="DELTA-AMINOLEVULINIC ACID DEHYDRATASE"/>
    <property type="match status" value="1"/>
</dbReference>
<feature type="binding site" evidence="15">
    <location>
        <position position="259"/>
    </location>
    <ligand>
        <name>5-aminolevulinate</name>
        <dbReference type="ChEBI" id="CHEBI:356416"/>
        <label>1</label>
    </ligand>
</feature>
<evidence type="ECO:0000256" key="2">
    <source>
        <dbReference type="ARBA" id="ARBA00004694"/>
    </source>
</evidence>
<feature type="active site" description="Schiff-base intermediate with substrate" evidence="14">
    <location>
        <position position="249"/>
    </location>
</feature>
<feature type="binding site" evidence="16">
    <location>
        <position position="172"/>
    </location>
    <ligand>
        <name>Zn(2+)</name>
        <dbReference type="ChEBI" id="CHEBI:29105"/>
        <note>catalytic</note>
    </ligand>
</feature>
<evidence type="ECO:0000256" key="6">
    <source>
        <dbReference type="ARBA" id="ARBA00020771"/>
    </source>
</evidence>
<evidence type="ECO:0000256" key="15">
    <source>
        <dbReference type="PIRSR" id="PIRSR001415-2"/>
    </source>
</evidence>
<sequence length="379" mass="41110">MSFSTLVNDLNYRPRPNSNTTATTNRTDTRSQVSRARSYASTAATSVSISGDISSQLHGGYSHPLARTWQAERQLTKSMLIYPLFITDNPDEMTSIPSLPNQCRMGLNKLVPFLTPLVEKGLKSVILFGVPLDPTVKDALGTAADDPQGPVIAGIRLLRRAFPQLFISCDVCLCEYTTHGHCGILHEDGSLNNTLSVDRVSDVAMAYAEAGAHCVAPSDMNDGRIRAIKLKLIEAGIAHRVLLMSYSAKFSGCLYGPFRDAAGSCPSFGDRKCYQLPPGGRGLARRAMHRDIAEGADIIMVKPATQYLDIISDAKEIGKDMPVAAYHVSGEYAMIHAAAQAGVFDLKTMAFEATEGILRAGATIIVSYFTPQFLDWLET</sequence>
<keyword evidence="11 17" id="KW-0627">Porphyrin biosynthesis</keyword>
<dbReference type="PROSITE" id="PS00169">
    <property type="entry name" value="D_ALA_DEHYDRATASE"/>
    <property type="match status" value="1"/>
</dbReference>
<evidence type="ECO:0000313" key="21">
    <source>
        <dbReference type="Proteomes" id="UP001303373"/>
    </source>
</evidence>
<feature type="binding site" evidence="15">
    <location>
        <position position="368"/>
    </location>
    <ligand>
        <name>5-aminolevulinate</name>
        <dbReference type="ChEBI" id="CHEBI:356416"/>
        <label>2</label>
    </ligand>
</feature>
<accession>A0AAQ3M751</accession>
<evidence type="ECO:0000256" key="9">
    <source>
        <dbReference type="ARBA" id="ARBA00023133"/>
    </source>
</evidence>
<feature type="binding site" evidence="15">
    <location>
        <position position="271"/>
    </location>
    <ligand>
        <name>5-aminolevulinate</name>
        <dbReference type="ChEBI" id="CHEBI:356416"/>
        <label>1</label>
    </ligand>
</feature>
<feature type="binding site" evidence="16">
    <location>
        <position position="174"/>
    </location>
    <ligand>
        <name>Zn(2+)</name>
        <dbReference type="ChEBI" id="CHEBI:29105"/>
        <note>catalytic</note>
    </ligand>
</feature>
<evidence type="ECO:0000256" key="4">
    <source>
        <dbReference type="ARBA" id="ARBA00011823"/>
    </source>
</evidence>
<feature type="active site" description="Schiff-base intermediate with substrate" evidence="14">
    <location>
        <position position="302"/>
    </location>
</feature>
<keyword evidence="21" id="KW-1185">Reference proteome</keyword>
<dbReference type="PIRSF" id="PIRSF001415">
    <property type="entry name" value="Porphbilin_synth"/>
    <property type="match status" value="1"/>
</dbReference>
<organism evidence="20 21">
    <name type="scientific">Acrodontium crateriforme</name>
    <dbReference type="NCBI Taxonomy" id="150365"/>
    <lineage>
        <taxon>Eukaryota</taxon>
        <taxon>Fungi</taxon>
        <taxon>Dikarya</taxon>
        <taxon>Ascomycota</taxon>
        <taxon>Pezizomycotina</taxon>
        <taxon>Dothideomycetes</taxon>
        <taxon>Dothideomycetidae</taxon>
        <taxon>Mycosphaerellales</taxon>
        <taxon>Teratosphaeriaceae</taxon>
        <taxon>Acrodontium</taxon>
    </lineage>
</organism>
<dbReference type="SMART" id="SM01004">
    <property type="entry name" value="ALAD"/>
    <property type="match status" value="1"/>
</dbReference>
<keyword evidence="8 16" id="KW-0862">Zinc</keyword>
<evidence type="ECO:0000256" key="11">
    <source>
        <dbReference type="ARBA" id="ARBA00023244"/>
    </source>
</evidence>
<comment type="subunit">
    <text evidence="4 17">Homooctamer.</text>
</comment>
<dbReference type="SUPFAM" id="SSF51569">
    <property type="entry name" value="Aldolase"/>
    <property type="match status" value="1"/>
</dbReference>
<dbReference type="InterPro" id="IPR001731">
    <property type="entry name" value="ALAD"/>
</dbReference>
<feature type="binding site" evidence="15">
    <location>
        <position position="329"/>
    </location>
    <ligand>
        <name>5-aminolevulinate</name>
        <dbReference type="ChEBI" id="CHEBI:356416"/>
        <label>2</label>
    </ligand>
</feature>
<dbReference type="GO" id="GO:0006783">
    <property type="term" value="P:heme biosynthetic process"/>
    <property type="evidence" value="ECO:0007669"/>
    <property type="project" value="UniProtKB-KW"/>
</dbReference>
<dbReference type="Proteomes" id="UP001303373">
    <property type="component" value="Chromosome 5"/>
</dbReference>
<evidence type="ECO:0000256" key="7">
    <source>
        <dbReference type="ARBA" id="ARBA00022723"/>
    </source>
</evidence>
<evidence type="ECO:0000256" key="12">
    <source>
        <dbReference type="ARBA" id="ARBA00025628"/>
    </source>
</evidence>
<dbReference type="InterPro" id="IPR013785">
    <property type="entry name" value="Aldolase_TIM"/>
</dbReference>
<dbReference type="AlphaFoldDB" id="A0AAQ3M751"/>
<evidence type="ECO:0000256" key="19">
    <source>
        <dbReference type="SAM" id="MobiDB-lite"/>
    </source>
</evidence>
<evidence type="ECO:0000256" key="17">
    <source>
        <dbReference type="RuleBase" id="RU000515"/>
    </source>
</evidence>
<dbReference type="CDD" id="cd04824">
    <property type="entry name" value="eu_ALAD_PBGS_cysteine_rich"/>
    <property type="match status" value="1"/>
</dbReference>
<evidence type="ECO:0000256" key="13">
    <source>
        <dbReference type="ARBA" id="ARBA00047651"/>
    </source>
</evidence>
<evidence type="ECO:0000256" key="5">
    <source>
        <dbReference type="ARBA" id="ARBA00012053"/>
    </source>
</evidence>
<evidence type="ECO:0000256" key="18">
    <source>
        <dbReference type="RuleBase" id="RU004161"/>
    </source>
</evidence>
<feature type="compositionally biased region" description="Low complexity" evidence="19">
    <location>
        <begin position="13"/>
        <end position="39"/>
    </location>
</feature>
<keyword evidence="10 17" id="KW-0456">Lyase</keyword>
<dbReference type="EMBL" id="CP138584">
    <property type="protein sequence ID" value="WPH01121.1"/>
    <property type="molecule type" value="Genomic_DNA"/>
</dbReference>
<dbReference type="PANTHER" id="PTHR11458:SF0">
    <property type="entry name" value="DELTA-AMINOLEVULINIC ACID DEHYDRATASE"/>
    <property type="match status" value="1"/>
</dbReference>
<reference evidence="20 21" key="1">
    <citation type="submission" date="2023-11" db="EMBL/GenBank/DDBJ databases">
        <title>An acidophilic fungus is an integral part of prey digestion in a carnivorous sundew plant.</title>
        <authorList>
            <person name="Tsai I.J."/>
        </authorList>
    </citation>
    <scope>NUCLEOTIDE SEQUENCE [LARGE SCALE GENOMIC DNA]</scope>
    <source>
        <strain evidence="20">169a</strain>
    </source>
</reference>
<proteinExistence type="inferred from homology"/>
<evidence type="ECO:0000256" key="8">
    <source>
        <dbReference type="ARBA" id="ARBA00022833"/>
    </source>
</evidence>
<dbReference type="Pfam" id="PF00490">
    <property type="entry name" value="ALAD"/>
    <property type="match status" value="1"/>
</dbReference>
<comment type="similarity">
    <text evidence="3 18">Belongs to the ALAD family.</text>
</comment>
<comment type="cofactor">
    <cofactor evidence="1">
        <name>Zn(2+)</name>
        <dbReference type="ChEBI" id="CHEBI:29105"/>
    </cofactor>
</comment>
<feature type="binding site" evidence="16">
    <location>
        <position position="182"/>
    </location>
    <ligand>
        <name>Zn(2+)</name>
        <dbReference type="ChEBI" id="CHEBI:29105"/>
        <note>catalytic</note>
    </ligand>
</feature>
<comment type="pathway">
    <text evidence="2">Porphyrin-containing compound metabolism; protoporphyrin-IX biosynthesis; coproporphyrinogen-III from 5-aminolevulinate: step 1/4.</text>
</comment>
<dbReference type="NCBIfam" id="NF006762">
    <property type="entry name" value="PRK09283.1"/>
    <property type="match status" value="1"/>
</dbReference>
<dbReference type="Gene3D" id="3.20.20.70">
    <property type="entry name" value="Aldolase class I"/>
    <property type="match status" value="1"/>
</dbReference>
<gene>
    <name evidence="20" type="ORF">R9X50_00395600</name>
</gene>
<keyword evidence="9" id="KW-0350">Heme biosynthesis</keyword>
<evidence type="ECO:0000256" key="1">
    <source>
        <dbReference type="ARBA" id="ARBA00001947"/>
    </source>
</evidence>
<dbReference type="InterPro" id="IPR030656">
    <property type="entry name" value="ALAD_AS"/>
</dbReference>
<dbReference type="FunFam" id="3.20.20.70:FF:000048">
    <property type="entry name" value="Delta-aminolevulinic acid dehydratase"/>
    <property type="match status" value="1"/>
</dbReference>
<comment type="function">
    <text evidence="12">Catalyzes an early step in the biosynthesis of tetrapyrroles. Binds two molecules of 5-aminolevulinate per subunit, each at a distinct site, and catalyzes their condensation to form porphobilinogen.</text>
</comment>
<dbReference type="GO" id="GO:0004655">
    <property type="term" value="F:porphobilinogen synthase activity"/>
    <property type="evidence" value="ECO:0007669"/>
    <property type="project" value="UniProtKB-EC"/>
</dbReference>
<protein>
    <recommendedName>
        <fullName evidence="6 17">Delta-aminolevulinic acid dehydratase</fullName>
        <ecNumber evidence="5 17">4.2.1.24</ecNumber>
    </recommendedName>
</protein>
<evidence type="ECO:0000256" key="16">
    <source>
        <dbReference type="PIRSR" id="PIRSR001415-3"/>
    </source>
</evidence>